<dbReference type="Proteomes" id="UP001642360">
    <property type="component" value="Unassembled WGS sequence"/>
</dbReference>
<sequence length="120" mass="13707">MALAGESKKDQEDTVGEMTTTKGTETKENKKKRGVISRIWNRLIRLHGGDDFEKRLQHISKEEAALLVRMKKRSQSWRRMARDLIIFSVIFELRLIIGLQAAYAAELELTEVPIPLATQG</sequence>
<name>A0ABC8QYA4_9AQUA</name>
<dbReference type="AlphaFoldDB" id="A0ABC8QYA4"/>
<gene>
    <name evidence="2" type="ORF">ILEXP_LOCUS4795</name>
</gene>
<dbReference type="PANTHER" id="PTHR22166">
    <property type="entry name" value="ENDOPLASMIC RETICULUM JUNCTION FORMATION PROTEIN LUNAPARK"/>
    <property type="match status" value="1"/>
</dbReference>
<dbReference type="EMBL" id="CAUOFW020000836">
    <property type="protein sequence ID" value="CAK9137750.1"/>
    <property type="molecule type" value="Genomic_DNA"/>
</dbReference>
<dbReference type="InterPro" id="IPR040115">
    <property type="entry name" value="Lnp"/>
</dbReference>
<dbReference type="PANTHER" id="PTHR22166:SF12">
    <property type="entry name" value="ENDOPLASMIC RETICULUM JUNCTION FORMATION PROTEIN LUNAPARK"/>
    <property type="match status" value="1"/>
</dbReference>
<protein>
    <submittedName>
        <fullName evidence="2">Uncharacterized protein</fullName>
    </submittedName>
</protein>
<keyword evidence="3" id="KW-1185">Reference proteome</keyword>
<proteinExistence type="predicted"/>
<feature type="region of interest" description="Disordered" evidence="1">
    <location>
        <begin position="1"/>
        <end position="31"/>
    </location>
</feature>
<evidence type="ECO:0000256" key="1">
    <source>
        <dbReference type="SAM" id="MobiDB-lite"/>
    </source>
</evidence>
<accession>A0ABC8QYA4</accession>
<feature type="compositionally biased region" description="Basic and acidic residues" evidence="1">
    <location>
        <begin position="1"/>
        <end position="12"/>
    </location>
</feature>
<evidence type="ECO:0000313" key="3">
    <source>
        <dbReference type="Proteomes" id="UP001642360"/>
    </source>
</evidence>
<evidence type="ECO:0000313" key="2">
    <source>
        <dbReference type="EMBL" id="CAK9137750.1"/>
    </source>
</evidence>
<reference evidence="2 3" key="1">
    <citation type="submission" date="2024-02" db="EMBL/GenBank/DDBJ databases">
        <authorList>
            <person name="Vignale AGUSTIN F."/>
            <person name="Sosa J E."/>
            <person name="Modenutti C."/>
        </authorList>
    </citation>
    <scope>NUCLEOTIDE SEQUENCE [LARGE SCALE GENOMIC DNA]</scope>
</reference>
<comment type="caution">
    <text evidence="2">The sequence shown here is derived from an EMBL/GenBank/DDBJ whole genome shotgun (WGS) entry which is preliminary data.</text>
</comment>
<organism evidence="2 3">
    <name type="scientific">Ilex paraguariensis</name>
    <name type="common">yerba mate</name>
    <dbReference type="NCBI Taxonomy" id="185542"/>
    <lineage>
        <taxon>Eukaryota</taxon>
        <taxon>Viridiplantae</taxon>
        <taxon>Streptophyta</taxon>
        <taxon>Embryophyta</taxon>
        <taxon>Tracheophyta</taxon>
        <taxon>Spermatophyta</taxon>
        <taxon>Magnoliopsida</taxon>
        <taxon>eudicotyledons</taxon>
        <taxon>Gunneridae</taxon>
        <taxon>Pentapetalae</taxon>
        <taxon>asterids</taxon>
        <taxon>campanulids</taxon>
        <taxon>Aquifoliales</taxon>
        <taxon>Aquifoliaceae</taxon>
        <taxon>Ilex</taxon>
    </lineage>
</organism>